<evidence type="ECO:0000256" key="3">
    <source>
        <dbReference type="ARBA" id="ARBA00008621"/>
    </source>
</evidence>
<feature type="region of interest" description="Disordered" evidence="11">
    <location>
        <begin position="1"/>
        <end position="20"/>
    </location>
</feature>
<evidence type="ECO:0000256" key="11">
    <source>
        <dbReference type="SAM" id="MobiDB-lite"/>
    </source>
</evidence>
<organism evidence="12 13">
    <name type="scientific">Comamonas koreensis</name>
    <dbReference type="NCBI Taxonomy" id="160825"/>
    <lineage>
        <taxon>Bacteria</taxon>
        <taxon>Pseudomonadati</taxon>
        <taxon>Pseudomonadota</taxon>
        <taxon>Betaproteobacteria</taxon>
        <taxon>Burkholderiales</taxon>
        <taxon>Comamonadaceae</taxon>
        <taxon>Comamonas</taxon>
    </lineage>
</organism>
<comment type="catalytic activity">
    <reaction evidence="8 10">
        <text>oxaloacetate + H(+) = pyruvate + CO2</text>
        <dbReference type="Rhea" id="RHEA:15641"/>
        <dbReference type="ChEBI" id="CHEBI:15361"/>
        <dbReference type="ChEBI" id="CHEBI:15378"/>
        <dbReference type="ChEBI" id="CHEBI:16452"/>
        <dbReference type="ChEBI" id="CHEBI:16526"/>
        <dbReference type="EC" id="4.1.1.112"/>
    </reaction>
</comment>
<comment type="catalytic activity">
    <reaction evidence="1 10">
        <text>4-hydroxy-4-methyl-2-oxoglutarate = 2 pyruvate</text>
        <dbReference type="Rhea" id="RHEA:22748"/>
        <dbReference type="ChEBI" id="CHEBI:15361"/>
        <dbReference type="ChEBI" id="CHEBI:58276"/>
        <dbReference type="EC" id="4.1.3.17"/>
    </reaction>
</comment>
<evidence type="ECO:0000256" key="1">
    <source>
        <dbReference type="ARBA" id="ARBA00001342"/>
    </source>
</evidence>
<dbReference type="PANTHER" id="PTHR33254:SF4">
    <property type="entry name" value="4-HYDROXY-4-METHYL-2-OXOGLUTARATE ALDOLASE 3-RELATED"/>
    <property type="match status" value="1"/>
</dbReference>
<dbReference type="CDD" id="cd16841">
    <property type="entry name" value="RraA_family"/>
    <property type="match status" value="1"/>
</dbReference>
<feature type="binding site" evidence="9">
    <location>
        <position position="111"/>
    </location>
    <ligand>
        <name>substrate</name>
    </ligand>
</feature>
<comment type="subunit">
    <text evidence="4 10">Homotrimer.</text>
</comment>
<comment type="function">
    <text evidence="7 10">Catalyzes the aldol cleavage of 4-hydroxy-4-methyl-2-oxoglutarate (HMG) into 2 molecules of pyruvate. Also contains a secondary oxaloacetate (OAA) decarboxylase activity due to the common pyruvate enolate transition state formed following C-C bond cleavage in the retro-aldol and decarboxylation reactions.</text>
</comment>
<sequence>MAMATAPAADAPPSLPTRSSDLCDQLGSAAQVCEVAWQSYGGRASASGCIQTLRCHEDAGLLRQTLETAGGGRLLVVDAGASLRVAVLGDRMARIALDNGWAGLLVYGAVRDTEALASMELAVFALGRTPLRGTGNGGGALGLALQLGGAQLQPGDYLVMDPDGVVVAPQA</sequence>
<keyword evidence="5 9" id="KW-0479">Metal-binding</keyword>
<dbReference type="Proteomes" id="UP001199260">
    <property type="component" value="Unassembled WGS sequence"/>
</dbReference>
<feature type="binding site" evidence="9">
    <location>
        <begin position="89"/>
        <end position="92"/>
    </location>
    <ligand>
        <name>substrate</name>
    </ligand>
</feature>
<accession>A0AAW4XWA4</accession>
<evidence type="ECO:0000256" key="8">
    <source>
        <dbReference type="ARBA" id="ARBA00047973"/>
    </source>
</evidence>
<evidence type="ECO:0000313" key="13">
    <source>
        <dbReference type="Proteomes" id="UP001199260"/>
    </source>
</evidence>
<evidence type="ECO:0000313" key="12">
    <source>
        <dbReference type="EMBL" id="MCD2165313.1"/>
    </source>
</evidence>
<evidence type="ECO:0000256" key="5">
    <source>
        <dbReference type="ARBA" id="ARBA00022723"/>
    </source>
</evidence>
<comment type="cofactor">
    <cofactor evidence="9">
        <name>Mg(2+)</name>
        <dbReference type="ChEBI" id="CHEBI:18420"/>
    </cofactor>
</comment>
<evidence type="ECO:0000256" key="6">
    <source>
        <dbReference type="ARBA" id="ARBA00023239"/>
    </source>
</evidence>
<reference evidence="12 13" key="1">
    <citation type="submission" date="2021-11" db="EMBL/GenBank/DDBJ databases">
        <title>Genome sequence.</title>
        <authorList>
            <person name="Sun Q."/>
        </authorList>
    </citation>
    <scope>NUCLEOTIDE SEQUENCE [LARGE SCALE GENOMIC DNA]</scope>
    <source>
        <strain evidence="12 13">KCTC 12005</strain>
    </source>
</reference>
<evidence type="ECO:0000256" key="7">
    <source>
        <dbReference type="ARBA" id="ARBA00025046"/>
    </source>
</evidence>
<dbReference type="GO" id="GO:0008948">
    <property type="term" value="F:oxaloacetate decarboxylase activity"/>
    <property type="evidence" value="ECO:0007669"/>
    <property type="project" value="UniProtKB-EC"/>
</dbReference>
<dbReference type="GO" id="GO:0008428">
    <property type="term" value="F:ribonuclease inhibitor activity"/>
    <property type="evidence" value="ECO:0007669"/>
    <property type="project" value="InterPro"/>
</dbReference>
<dbReference type="EC" id="4.1.1.112" evidence="10"/>
<dbReference type="SUPFAM" id="SSF89562">
    <property type="entry name" value="RraA-like"/>
    <property type="match status" value="1"/>
</dbReference>
<comment type="caution">
    <text evidence="12">The sequence shown here is derived from an EMBL/GenBank/DDBJ whole genome shotgun (WGS) entry which is preliminary data.</text>
</comment>
<dbReference type="InterPro" id="IPR010203">
    <property type="entry name" value="RraA"/>
</dbReference>
<dbReference type="GO" id="GO:0051252">
    <property type="term" value="P:regulation of RNA metabolic process"/>
    <property type="evidence" value="ECO:0007669"/>
    <property type="project" value="InterPro"/>
</dbReference>
<keyword evidence="13" id="KW-1185">Reference proteome</keyword>
<dbReference type="NCBIfam" id="NF006875">
    <property type="entry name" value="PRK09372.1"/>
    <property type="match status" value="1"/>
</dbReference>
<protein>
    <recommendedName>
        <fullName evidence="10">4-hydroxy-4-methyl-2-oxoglutarate aldolase</fullName>
        <shortName evidence="10">HMG aldolase</shortName>
        <ecNumber evidence="10">4.1.1.112</ecNumber>
        <ecNumber evidence="10">4.1.3.17</ecNumber>
    </recommendedName>
    <alternativeName>
        <fullName evidence="10">Oxaloacetate decarboxylase</fullName>
    </alternativeName>
</protein>
<dbReference type="EC" id="4.1.3.17" evidence="10"/>
<dbReference type="Pfam" id="PF03737">
    <property type="entry name" value="RraA-like"/>
    <property type="match status" value="1"/>
</dbReference>
<keyword evidence="6 10" id="KW-0456">Lyase</keyword>
<comment type="similarity">
    <text evidence="3 10">Belongs to the class II aldolase/RraA-like family.</text>
</comment>
<dbReference type="PANTHER" id="PTHR33254">
    <property type="entry name" value="4-HYDROXY-4-METHYL-2-OXOGLUTARATE ALDOLASE 3-RELATED"/>
    <property type="match status" value="1"/>
</dbReference>
<feature type="binding site" evidence="9">
    <location>
        <position position="112"/>
    </location>
    <ligand>
        <name>Mg(2+)</name>
        <dbReference type="ChEBI" id="CHEBI:18420"/>
    </ligand>
</feature>
<evidence type="ECO:0000256" key="10">
    <source>
        <dbReference type="RuleBase" id="RU004338"/>
    </source>
</evidence>
<dbReference type="Gene3D" id="3.50.30.40">
    <property type="entry name" value="Ribonuclease E inhibitor RraA/RraA-like"/>
    <property type="match status" value="1"/>
</dbReference>
<keyword evidence="9" id="KW-0460">Magnesium</keyword>
<proteinExistence type="inferred from homology"/>
<evidence type="ECO:0000256" key="4">
    <source>
        <dbReference type="ARBA" id="ARBA00011233"/>
    </source>
</evidence>
<evidence type="ECO:0000256" key="9">
    <source>
        <dbReference type="PIRSR" id="PIRSR605493-1"/>
    </source>
</evidence>
<evidence type="ECO:0000256" key="2">
    <source>
        <dbReference type="ARBA" id="ARBA00001968"/>
    </source>
</evidence>
<dbReference type="AlphaFoldDB" id="A0AAW4XWA4"/>
<dbReference type="InterPro" id="IPR036704">
    <property type="entry name" value="RraA/RraA-like_sf"/>
</dbReference>
<comment type="cofactor">
    <cofactor evidence="2 10">
        <name>a divalent metal cation</name>
        <dbReference type="ChEBI" id="CHEBI:60240"/>
    </cofactor>
</comment>
<gene>
    <name evidence="12" type="primary">rraA</name>
    <name evidence="12" type="ORF">LPW39_09220</name>
</gene>
<dbReference type="GO" id="GO:0047443">
    <property type="term" value="F:4-hydroxy-4-methyl-2-oxoglutarate aldolase activity"/>
    <property type="evidence" value="ECO:0007669"/>
    <property type="project" value="UniProtKB-EC"/>
</dbReference>
<feature type="compositionally biased region" description="Low complexity" evidence="11">
    <location>
        <begin position="1"/>
        <end position="12"/>
    </location>
</feature>
<dbReference type="NCBIfam" id="TIGR01935">
    <property type="entry name" value="NOT-MenG"/>
    <property type="match status" value="1"/>
</dbReference>
<dbReference type="EMBL" id="JAJNCT010000009">
    <property type="protein sequence ID" value="MCD2165313.1"/>
    <property type="molecule type" value="Genomic_DNA"/>
</dbReference>
<dbReference type="InterPro" id="IPR005493">
    <property type="entry name" value="RraA/RraA-like"/>
</dbReference>
<dbReference type="GO" id="GO:0046872">
    <property type="term" value="F:metal ion binding"/>
    <property type="evidence" value="ECO:0007669"/>
    <property type="project" value="UniProtKB-KW"/>
</dbReference>
<dbReference type="RefSeq" id="WP_230773856.1">
    <property type="nucleotide sequence ID" value="NZ_JAJNCT010000009.1"/>
</dbReference>
<name>A0AAW4XWA4_9BURK</name>